<organism evidence="8 9">
    <name type="scientific">Serendipita indica (strain DSM 11827)</name>
    <name type="common">Root endophyte fungus</name>
    <name type="synonym">Piriformospora indica</name>
    <dbReference type="NCBI Taxonomy" id="1109443"/>
    <lineage>
        <taxon>Eukaryota</taxon>
        <taxon>Fungi</taxon>
        <taxon>Dikarya</taxon>
        <taxon>Basidiomycota</taxon>
        <taxon>Agaricomycotina</taxon>
        <taxon>Agaricomycetes</taxon>
        <taxon>Sebacinales</taxon>
        <taxon>Serendipitaceae</taxon>
        <taxon>Serendipita</taxon>
    </lineage>
</organism>
<dbReference type="PANTHER" id="PTHR48182:SF2">
    <property type="entry name" value="PROTEIN SERAC1"/>
    <property type="match status" value="1"/>
</dbReference>
<reference evidence="8 9" key="1">
    <citation type="journal article" date="2011" name="PLoS Pathog.">
        <title>Endophytic Life Strategies Decoded by Genome and Transcriptome Analyses of the Mutualistic Root Symbiont Piriformospora indica.</title>
        <authorList>
            <person name="Zuccaro A."/>
            <person name="Lahrmann U."/>
            <person name="Guldener U."/>
            <person name="Langen G."/>
            <person name="Pfiffi S."/>
            <person name="Biedenkopf D."/>
            <person name="Wong P."/>
            <person name="Samans B."/>
            <person name="Grimm C."/>
            <person name="Basiewicz M."/>
            <person name="Murat C."/>
            <person name="Martin F."/>
            <person name="Kogel K.H."/>
        </authorList>
    </citation>
    <scope>NUCLEOTIDE SEQUENCE [LARGE SCALE GENOMIC DNA]</scope>
    <source>
        <strain evidence="8 9">DSM 11827</strain>
    </source>
</reference>
<comment type="caution">
    <text evidence="8">The sequence shown here is derived from an EMBL/GenBank/DDBJ whole genome shotgun (WGS) entry which is preliminary data.</text>
</comment>
<feature type="compositionally biased region" description="Polar residues" evidence="7">
    <location>
        <begin position="13"/>
        <end position="24"/>
    </location>
</feature>
<dbReference type="PANTHER" id="PTHR48182">
    <property type="entry name" value="PROTEIN SERAC1"/>
    <property type="match status" value="1"/>
</dbReference>
<dbReference type="OrthoDB" id="1658288at2759"/>
<accession>G4TWI7</accession>
<comment type="subcellular location">
    <subcellularLocation>
        <location evidence="2">Endoplasmic reticulum</location>
    </subcellularLocation>
    <subcellularLocation>
        <location evidence="3">Membrane</location>
    </subcellularLocation>
    <subcellularLocation>
        <location evidence="1">Mitochondrion</location>
    </subcellularLocation>
</comment>
<evidence type="ECO:0000313" key="9">
    <source>
        <dbReference type="Proteomes" id="UP000007148"/>
    </source>
</evidence>
<dbReference type="SUPFAM" id="SSF48452">
    <property type="entry name" value="TPR-like"/>
    <property type="match status" value="1"/>
</dbReference>
<dbReference type="InterPro" id="IPR052374">
    <property type="entry name" value="SERAC1"/>
</dbReference>
<proteinExistence type="predicted"/>
<dbReference type="AlphaFoldDB" id="G4TWI7"/>
<evidence type="ECO:0000256" key="4">
    <source>
        <dbReference type="ARBA" id="ARBA00022824"/>
    </source>
</evidence>
<dbReference type="HOGENOM" id="CLU_000288_125_13_1"/>
<dbReference type="InterPro" id="IPR029058">
    <property type="entry name" value="AB_hydrolase_fold"/>
</dbReference>
<dbReference type="InterPro" id="IPR027417">
    <property type="entry name" value="P-loop_NTPase"/>
</dbReference>
<keyword evidence="4" id="KW-0256">Endoplasmic reticulum</keyword>
<evidence type="ECO:0000313" key="8">
    <source>
        <dbReference type="EMBL" id="CCA75680.1"/>
    </source>
</evidence>
<feature type="non-terminal residue" evidence="8">
    <location>
        <position position="835"/>
    </location>
</feature>
<feature type="region of interest" description="Disordered" evidence="7">
    <location>
        <begin position="1"/>
        <end position="26"/>
    </location>
</feature>
<evidence type="ECO:0000256" key="5">
    <source>
        <dbReference type="ARBA" id="ARBA00023128"/>
    </source>
</evidence>
<dbReference type="eggNOG" id="KOG2029">
    <property type="taxonomic scope" value="Eukaryota"/>
</dbReference>
<dbReference type="Gene3D" id="1.25.40.10">
    <property type="entry name" value="Tetratricopeptide repeat domain"/>
    <property type="match status" value="1"/>
</dbReference>
<keyword evidence="6" id="KW-0472">Membrane</keyword>
<dbReference type="EMBL" id="CAFZ01000497">
    <property type="protein sequence ID" value="CCA75680.1"/>
    <property type="molecule type" value="Genomic_DNA"/>
</dbReference>
<evidence type="ECO:0000256" key="1">
    <source>
        <dbReference type="ARBA" id="ARBA00004173"/>
    </source>
</evidence>
<dbReference type="Proteomes" id="UP000007148">
    <property type="component" value="Unassembled WGS sequence"/>
</dbReference>
<dbReference type="Gene3D" id="3.40.50.1820">
    <property type="entry name" value="alpha/beta hydrolase"/>
    <property type="match status" value="1"/>
</dbReference>
<dbReference type="OMA" id="KQAINIC"/>
<dbReference type="Gene3D" id="3.40.50.300">
    <property type="entry name" value="P-loop containing nucleotide triphosphate hydrolases"/>
    <property type="match status" value="1"/>
</dbReference>
<evidence type="ECO:0000256" key="7">
    <source>
        <dbReference type="SAM" id="MobiDB-lite"/>
    </source>
</evidence>
<keyword evidence="5" id="KW-0496">Mitochondrion</keyword>
<dbReference type="InterPro" id="IPR011990">
    <property type="entry name" value="TPR-like_helical_dom_sf"/>
</dbReference>
<protein>
    <submittedName>
        <fullName evidence="8">Related to tetratricopeptide repeat domain protein-Neosartorya fischeri</fullName>
    </submittedName>
</protein>
<evidence type="ECO:0000256" key="3">
    <source>
        <dbReference type="ARBA" id="ARBA00004370"/>
    </source>
</evidence>
<dbReference type="InParanoid" id="G4TWI7"/>
<dbReference type="SUPFAM" id="SSF52540">
    <property type="entry name" value="P-loop containing nucleoside triphosphate hydrolases"/>
    <property type="match status" value="1"/>
</dbReference>
<dbReference type="Pfam" id="PF13424">
    <property type="entry name" value="TPR_12"/>
    <property type="match status" value="1"/>
</dbReference>
<dbReference type="GO" id="GO:0005739">
    <property type="term" value="C:mitochondrion"/>
    <property type="evidence" value="ECO:0007669"/>
    <property type="project" value="UniProtKB-SubCell"/>
</dbReference>
<dbReference type="GO" id="GO:0016020">
    <property type="term" value="C:membrane"/>
    <property type="evidence" value="ECO:0007669"/>
    <property type="project" value="UniProtKB-SubCell"/>
</dbReference>
<evidence type="ECO:0000256" key="6">
    <source>
        <dbReference type="ARBA" id="ARBA00023136"/>
    </source>
</evidence>
<evidence type="ECO:0000256" key="2">
    <source>
        <dbReference type="ARBA" id="ARBA00004240"/>
    </source>
</evidence>
<name>G4TWI7_SERID</name>
<keyword evidence="9" id="KW-1185">Reference proteome</keyword>
<dbReference type="SUPFAM" id="SSF53474">
    <property type="entry name" value="alpha/beta-Hydrolases"/>
    <property type="match status" value="1"/>
</dbReference>
<dbReference type="GO" id="GO:0005783">
    <property type="term" value="C:endoplasmic reticulum"/>
    <property type="evidence" value="ECO:0007669"/>
    <property type="project" value="UniProtKB-SubCell"/>
</dbReference>
<sequence>MGHLLSSLKGHVGSSQAGPSISQSKSKKNDLGFVELVPGVAPTVDIVAIHGLDGHRMGAWTAENGTLWLRDLLPGELPNVRVLTYGYDADTRNRECVSTQTIYLHAEAFLRDLSREREDSPRRPIIFVAHSLGGIILKQAINICNAQPFDSDNSFRDILVSTHAVLFFGTPHSGTDGVGLVQLVNRIMSMFLETNNTVLKHLKTNSEELYNIQKSFISASGKLNSIFFYEERETPIAGGQKKLLVPYHSATIAGEAAEVLHADHCQMVKFTEENTENFRKVLSHLKKRLKNASEAVAAKWVVEDNHRNVERGEVPTPSSIVLPKPLPTVSRNFIEREEIHARISQRLLVTDEKRQQPRCILHGMGGSGKTQLAVNWIRRHENSFTRIIAVDGSSQARLEIDLERSIRSVGLEYSKATWSDAVAYMDGKERGWLLFIDNADSPDLDLAPYLPNSVHGATIITTRNKECRGYAPDGAIQVGNLLESEAVALLHKVAEVAPASNDKSVEIVKELGMMALAITQAGAYILRTRRLDTYLETFRCHRHRLLREKPGKGINYSSSTYAAFDMSFHQLPTDSQKFMRICAFLHHSLIPAALFEQSAISGFTAYTALKNCPPPESDQPIIEQLKRILGDTWDEVSYQGLVDSAAYASLVTISIDKSEDVFYSIHPLIQTYIQDGFTKDENEDYMRMTEQLLLGAIRPIEGNNAWHRQLLPHVNCIPLSLQAASISHALTFNEVYETTGNWKVCRELLECVLHDIQRVHGSKSNEAMRVMHQLALAIAHSGQLDEAEIMQREVLKLFLDIHGRHHPDTIMAMSNLAVTLHDRGQLEEAETMQLE</sequence>
<gene>
    <name evidence="8" type="ORF">PIIN_09670</name>
</gene>